<accession>A0AAD6YUD5</accession>
<proteinExistence type="predicted"/>
<keyword evidence="2" id="KW-1133">Transmembrane helix</keyword>
<keyword evidence="2" id="KW-0812">Transmembrane</keyword>
<evidence type="ECO:0000256" key="2">
    <source>
        <dbReference type="SAM" id="Phobius"/>
    </source>
</evidence>
<comment type="caution">
    <text evidence="3">The sequence shown here is derived from an EMBL/GenBank/DDBJ whole genome shotgun (WGS) entry which is preliminary data.</text>
</comment>
<feature type="region of interest" description="Disordered" evidence="1">
    <location>
        <begin position="24"/>
        <end position="47"/>
    </location>
</feature>
<feature type="non-terminal residue" evidence="3">
    <location>
        <position position="1"/>
    </location>
</feature>
<keyword evidence="4" id="KW-1185">Reference proteome</keyword>
<dbReference type="Proteomes" id="UP001219525">
    <property type="component" value="Unassembled WGS sequence"/>
</dbReference>
<reference evidence="3" key="1">
    <citation type="submission" date="2023-03" db="EMBL/GenBank/DDBJ databases">
        <title>Massive genome expansion in bonnet fungi (Mycena s.s.) driven by repeated elements and novel gene families across ecological guilds.</title>
        <authorList>
            <consortium name="Lawrence Berkeley National Laboratory"/>
            <person name="Harder C.B."/>
            <person name="Miyauchi S."/>
            <person name="Viragh M."/>
            <person name="Kuo A."/>
            <person name="Thoen E."/>
            <person name="Andreopoulos B."/>
            <person name="Lu D."/>
            <person name="Skrede I."/>
            <person name="Drula E."/>
            <person name="Henrissat B."/>
            <person name="Morin E."/>
            <person name="Kohler A."/>
            <person name="Barry K."/>
            <person name="LaButti K."/>
            <person name="Morin E."/>
            <person name="Salamov A."/>
            <person name="Lipzen A."/>
            <person name="Mereny Z."/>
            <person name="Hegedus B."/>
            <person name="Baldrian P."/>
            <person name="Stursova M."/>
            <person name="Weitz H."/>
            <person name="Taylor A."/>
            <person name="Grigoriev I.V."/>
            <person name="Nagy L.G."/>
            <person name="Martin F."/>
            <person name="Kauserud H."/>
        </authorList>
    </citation>
    <scope>NUCLEOTIDE SEQUENCE</scope>
    <source>
        <strain evidence="3">9144</strain>
    </source>
</reference>
<protein>
    <submittedName>
        <fullName evidence="3">Uncharacterized protein</fullName>
    </submittedName>
</protein>
<evidence type="ECO:0000313" key="3">
    <source>
        <dbReference type="EMBL" id="KAJ7229963.1"/>
    </source>
</evidence>
<dbReference type="EMBL" id="JARJCW010000001">
    <property type="protein sequence ID" value="KAJ7229963.1"/>
    <property type="molecule type" value="Genomic_DNA"/>
</dbReference>
<evidence type="ECO:0000256" key="1">
    <source>
        <dbReference type="SAM" id="MobiDB-lite"/>
    </source>
</evidence>
<organism evidence="3 4">
    <name type="scientific">Mycena pura</name>
    <dbReference type="NCBI Taxonomy" id="153505"/>
    <lineage>
        <taxon>Eukaryota</taxon>
        <taxon>Fungi</taxon>
        <taxon>Dikarya</taxon>
        <taxon>Basidiomycota</taxon>
        <taxon>Agaricomycotina</taxon>
        <taxon>Agaricomycetes</taxon>
        <taxon>Agaricomycetidae</taxon>
        <taxon>Agaricales</taxon>
        <taxon>Marasmiineae</taxon>
        <taxon>Mycenaceae</taxon>
        <taxon>Mycena</taxon>
    </lineage>
</organism>
<sequence>GRAWYLTARKNDLVTRSAHHARAWSRPPSSWPAGSFSRVSSRATPPLRRQEYSRLRQHRHPPAAAHKQRQKFGTAPLAFFILLYGAWALFFLHPCLLYSHLHVLHAARSSNTPEFTLPTPNPFLQEHVRSRLPRFERFLFILFFPLHPFPSIHSSLSHFRPEFVASLCLGGPPRKRLPAALSLCRAAPFGVSGCSLRRRTSSPVSRRAGPRPHSIGVFHPGAAFVALFKRSSSWDPELPLLRSLDLERLDAACGRARHTPTPGVMRRIFHFPHLFARSREAHITLALGPDRHRRGQPALFRAPTHLPYALLGCPAARFGVGRLPRSRVALVRGRIRLASSIPEPPSLHSSSALQVGIRSCLCCALWIWSVSMRPAAAPGTHPLLASCVEFFTSPTSLRGHFILYYAFGAFWIISLSA</sequence>
<feature type="transmembrane region" description="Helical" evidence="2">
    <location>
        <begin position="77"/>
        <end position="101"/>
    </location>
</feature>
<gene>
    <name evidence="3" type="ORF">GGX14DRAFT_581680</name>
</gene>
<evidence type="ECO:0000313" key="4">
    <source>
        <dbReference type="Proteomes" id="UP001219525"/>
    </source>
</evidence>
<name>A0AAD6YUD5_9AGAR</name>
<dbReference type="AlphaFoldDB" id="A0AAD6YUD5"/>
<keyword evidence="2" id="KW-0472">Membrane</keyword>